<dbReference type="InterPro" id="IPR046373">
    <property type="entry name" value="Acyl-CoA_Oxase/DH_mid-dom_sf"/>
</dbReference>
<dbReference type="InterPro" id="IPR050741">
    <property type="entry name" value="Acyl-CoA_dehydrogenase"/>
</dbReference>
<dbReference type="Proteomes" id="UP001530377">
    <property type="component" value="Unassembled WGS sequence"/>
</dbReference>
<dbReference type="PANTHER" id="PTHR48083">
    <property type="entry name" value="MEDIUM-CHAIN SPECIFIC ACYL-COA DEHYDROGENASE, MITOCHONDRIAL-RELATED"/>
    <property type="match status" value="1"/>
</dbReference>
<dbReference type="InterPro" id="IPR037069">
    <property type="entry name" value="AcylCoA_DH/ox_N_sf"/>
</dbReference>
<keyword evidence="4 6" id="KW-0274">FAD</keyword>
<dbReference type="AlphaFoldDB" id="A0ABD3SF42"/>
<dbReference type="InterPro" id="IPR009100">
    <property type="entry name" value="AcylCoA_DH/oxidase_NM_dom_sf"/>
</dbReference>
<gene>
    <name evidence="9" type="ORF">ACHAXA_008133</name>
</gene>
<dbReference type="Pfam" id="PF00441">
    <property type="entry name" value="Acyl-CoA_dh_1"/>
    <property type="match status" value="1"/>
</dbReference>
<dbReference type="InterPro" id="IPR006091">
    <property type="entry name" value="Acyl-CoA_Oxase/DH_mid-dom"/>
</dbReference>
<dbReference type="Pfam" id="PF02770">
    <property type="entry name" value="Acyl-CoA_dh_M"/>
    <property type="match status" value="1"/>
</dbReference>
<evidence type="ECO:0000259" key="8">
    <source>
        <dbReference type="Pfam" id="PF02770"/>
    </source>
</evidence>
<feature type="domain" description="Acyl-CoA oxidase/dehydrogenase middle" evidence="8">
    <location>
        <begin position="155"/>
        <end position="265"/>
    </location>
</feature>
<dbReference type="EMBL" id="JALLPB020000049">
    <property type="protein sequence ID" value="KAL3822993.1"/>
    <property type="molecule type" value="Genomic_DNA"/>
</dbReference>
<organism evidence="9 10">
    <name type="scientific">Cyclostephanos tholiformis</name>
    <dbReference type="NCBI Taxonomy" id="382380"/>
    <lineage>
        <taxon>Eukaryota</taxon>
        <taxon>Sar</taxon>
        <taxon>Stramenopiles</taxon>
        <taxon>Ochrophyta</taxon>
        <taxon>Bacillariophyta</taxon>
        <taxon>Coscinodiscophyceae</taxon>
        <taxon>Thalassiosirophycidae</taxon>
        <taxon>Stephanodiscales</taxon>
        <taxon>Stephanodiscaceae</taxon>
        <taxon>Cyclostephanos</taxon>
    </lineage>
</organism>
<evidence type="ECO:0000256" key="4">
    <source>
        <dbReference type="ARBA" id="ARBA00022827"/>
    </source>
</evidence>
<dbReference type="GO" id="GO:0016491">
    <property type="term" value="F:oxidoreductase activity"/>
    <property type="evidence" value="ECO:0007669"/>
    <property type="project" value="UniProtKB-KW"/>
</dbReference>
<keyword evidence="3 6" id="KW-0285">Flavoprotein</keyword>
<dbReference type="InterPro" id="IPR036250">
    <property type="entry name" value="AcylCo_DH-like_C"/>
</dbReference>
<dbReference type="InterPro" id="IPR009075">
    <property type="entry name" value="AcylCo_DH/oxidase_C"/>
</dbReference>
<evidence type="ECO:0000256" key="1">
    <source>
        <dbReference type="ARBA" id="ARBA00001974"/>
    </source>
</evidence>
<dbReference type="SUPFAM" id="SSF56645">
    <property type="entry name" value="Acyl-CoA dehydrogenase NM domain-like"/>
    <property type="match status" value="1"/>
</dbReference>
<reference evidence="9 10" key="1">
    <citation type="submission" date="2024-10" db="EMBL/GenBank/DDBJ databases">
        <title>Updated reference genomes for cyclostephanoid diatoms.</title>
        <authorList>
            <person name="Roberts W.R."/>
            <person name="Alverson A.J."/>
        </authorList>
    </citation>
    <scope>NUCLEOTIDE SEQUENCE [LARGE SCALE GENOMIC DNA]</scope>
    <source>
        <strain evidence="9 10">AJA228-03</strain>
    </source>
</reference>
<dbReference type="SUPFAM" id="SSF47203">
    <property type="entry name" value="Acyl-CoA dehydrogenase C-terminal domain-like"/>
    <property type="match status" value="1"/>
</dbReference>
<evidence type="ECO:0008006" key="11">
    <source>
        <dbReference type="Google" id="ProtNLM"/>
    </source>
</evidence>
<dbReference type="Gene3D" id="1.20.140.10">
    <property type="entry name" value="Butyryl-CoA Dehydrogenase, subunit A, domain 3"/>
    <property type="match status" value="1"/>
</dbReference>
<evidence type="ECO:0000313" key="9">
    <source>
        <dbReference type="EMBL" id="KAL3822993.1"/>
    </source>
</evidence>
<evidence type="ECO:0000256" key="2">
    <source>
        <dbReference type="ARBA" id="ARBA00009347"/>
    </source>
</evidence>
<dbReference type="Gene3D" id="1.10.540.10">
    <property type="entry name" value="Acyl-CoA dehydrogenase/oxidase, N-terminal domain"/>
    <property type="match status" value="1"/>
</dbReference>
<comment type="similarity">
    <text evidence="2 6">Belongs to the acyl-CoA dehydrogenase family.</text>
</comment>
<dbReference type="Gene3D" id="2.40.110.10">
    <property type="entry name" value="Butyryl-CoA Dehydrogenase, subunit A, domain 2"/>
    <property type="match status" value="1"/>
</dbReference>
<evidence type="ECO:0000256" key="6">
    <source>
        <dbReference type="RuleBase" id="RU362125"/>
    </source>
</evidence>
<sequence>MSSLLDLSPQVSALKDKLETFVNERCIPAEGDYECHVAKFSGADRWSIAAVPPVIEQLKSEAQALGFWNLFLPRPVPDHLMSRDDVSVPMAPSMYLSNREYGILCEIMGRSTLAPEACNCSAPDTGNMEVLLKHGTIDQQREYLKPLLRGFMRSAFLMTEPDVASSDARNLRAKLTKLVGDDGRVKYVLNGRKWWSTGAMDPRCGVALVVAEMDHGQSSVTSPKGKDQPKRGNQTVVIVPMSRPGIKCVRPLTVFGYDDAPHGHAEVLLENVELDESAVILGEGRGFEISQSRLGPGRIHHCMRAVGLAARCYELMLERTLTRQAFGKYLCEHGSCRELIADSASDLEAARLLTLACAEDIDRLGARGARGKIALIKTTVPELTSRVIDRAVQIFGGAGVSGDFPLARALVGLRTLRIADGPDAVHKQSLALMELKKTKKRMQSRI</sequence>
<evidence type="ECO:0000256" key="3">
    <source>
        <dbReference type="ARBA" id="ARBA00022630"/>
    </source>
</evidence>
<keyword evidence="10" id="KW-1185">Reference proteome</keyword>
<feature type="domain" description="Acyl-CoA dehydrogenase/oxidase C-terminal" evidence="7">
    <location>
        <begin position="284"/>
        <end position="431"/>
    </location>
</feature>
<comment type="caution">
    <text evidence="9">The sequence shown here is derived from an EMBL/GenBank/DDBJ whole genome shotgun (WGS) entry which is preliminary data.</text>
</comment>
<proteinExistence type="inferred from homology"/>
<evidence type="ECO:0000256" key="5">
    <source>
        <dbReference type="ARBA" id="ARBA00023002"/>
    </source>
</evidence>
<evidence type="ECO:0000313" key="10">
    <source>
        <dbReference type="Proteomes" id="UP001530377"/>
    </source>
</evidence>
<accession>A0ABD3SF42</accession>
<comment type="cofactor">
    <cofactor evidence="1 6">
        <name>FAD</name>
        <dbReference type="ChEBI" id="CHEBI:57692"/>
    </cofactor>
</comment>
<keyword evidence="5 6" id="KW-0560">Oxidoreductase</keyword>
<dbReference type="PANTHER" id="PTHR48083:SF13">
    <property type="entry name" value="ACYL-COA DEHYDROGENASE FAMILY MEMBER 11"/>
    <property type="match status" value="1"/>
</dbReference>
<evidence type="ECO:0000259" key="7">
    <source>
        <dbReference type="Pfam" id="PF00441"/>
    </source>
</evidence>
<protein>
    <recommendedName>
        <fullName evidence="11">Acyl-CoA dehydrogenase</fullName>
    </recommendedName>
</protein>
<name>A0ABD3SF42_9STRA</name>